<proteinExistence type="predicted"/>
<evidence type="ECO:0000256" key="1">
    <source>
        <dbReference type="SAM" id="MobiDB-lite"/>
    </source>
</evidence>
<name>A0A1X6NXH2_PORUM</name>
<organism evidence="2 3">
    <name type="scientific">Porphyra umbilicalis</name>
    <name type="common">Purple laver</name>
    <name type="synonym">Red alga</name>
    <dbReference type="NCBI Taxonomy" id="2786"/>
    <lineage>
        <taxon>Eukaryota</taxon>
        <taxon>Rhodophyta</taxon>
        <taxon>Bangiophyceae</taxon>
        <taxon>Bangiales</taxon>
        <taxon>Bangiaceae</taxon>
        <taxon>Porphyra</taxon>
    </lineage>
</organism>
<feature type="compositionally biased region" description="Pro residues" evidence="1">
    <location>
        <begin position="79"/>
        <end position="92"/>
    </location>
</feature>
<feature type="compositionally biased region" description="Polar residues" evidence="1">
    <location>
        <begin position="37"/>
        <end position="58"/>
    </location>
</feature>
<feature type="compositionally biased region" description="Basic residues" evidence="1">
    <location>
        <begin position="98"/>
        <end position="110"/>
    </location>
</feature>
<protein>
    <submittedName>
        <fullName evidence="2">Uncharacterized protein</fullName>
    </submittedName>
</protein>
<dbReference type="Proteomes" id="UP000218209">
    <property type="component" value="Unassembled WGS sequence"/>
</dbReference>
<feature type="region of interest" description="Disordered" evidence="1">
    <location>
        <begin position="1"/>
        <end position="122"/>
    </location>
</feature>
<keyword evidence="3" id="KW-1185">Reference proteome</keyword>
<dbReference type="EMBL" id="KV919004">
    <property type="protein sequence ID" value="OSX73298.1"/>
    <property type="molecule type" value="Genomic_DNA"/>
</dbReference>
<evidence type="ECO:0000313" key="3">
    <source>
        <dbReference type="Proteomes" id="UP000218209"/>
    </source>
</evidence>
<feature type="region of interest" description="Disordered" evidence="1">
    <location>
        <begin position="153"/>
        <end position="227"/>
    </location>
</feature>
<evidence type="ECO:0000313" key="2">
    <source>
        <dbReference type="EMBL" id="OSX73298.1"/>
    </source>
</evidence>
<reference evidence="2 3" key="1">
    <citation type="submission" date="2017-03" db="EMBL/GenBank/DDBJ databases">
        <title>WGS assembly of Porphyra umbilicalis.</title>
        <authorList>
            <person name="Brawley S.H."/>
            <person name="Blouin N.A."/>
            <person name="Ficko-Blean E."/>
            <person name="Wheeler G.L."/>
            <person name="Lohr M."/>
            <person name="Goodson H.V."/>
            <person name="Jenkins J.W."/>
            <person name="Blaby-Haas C.E."/>
            <person name="Helliwell K.E."/>
            <person name="Chan C."/>
            <person name="Marriage T."/>
            <person name="Bhattacharya D."/>
            <person name="Klein A.S."/>
            <person name="Badis Y."/>
            <person name="Brodie J."/>
            <person name="Cao Y."/>
            <person name="Collen J."/>
            <person name="Dittami S.M."/>
            <person name="Gachon C.M."/>
            <person name="Green B.R."/>
            <person name="Karpowicz S."/>
            <person name="Kim J.W."/>
            <person name="Kudahl U."/>
            <person name="Lin S."/>
            <person name="Michel G."/>
            <person name="Mittag M."/>
            <person name="Olson B.J."/>
            <person name="Pangilinan J."/>
            <person name="Peng Y."/>
            <person name="Qiu H."/>
            <person name="Shu S."/>
            <person name="Singer J.T."/>
            <person name="Smith A.G."/>
            <person name="Sprecher B.N."/>
            <person name="Wagner V."/>
            <person name="Wang W."/>
            <person name="Wang Z.-Y."/>
            <person name="Yan J."/>
            <person name="Yarish C."/>
            <person name="Zoeuner-Riek S."/>
            <person name="Zhuang Y."/>
            <person name="Zou Y."/>
            <person name="Lindquist E.A."/>
            <person name="Grimwood J."/>
            <person name="Barry K."/>
            <person name="Rokhsar D.S."/>
            <person name="Schmutz J."/>
            <person name="Stiller J.W."/>
            <person name="Grossman A.R."/>
            <person name="Prochnik S.E."/>
        </authorList>
    </citation>
    <scope>NUCLEOTIDE SEQUENCE [LARGE SCALE GENOMIC DNA]</scope>
    <source>
        <strain evidence="2">4086291</strain>
    </source>
</reference>
<sequence length="227" mass="24579">MVAGAGLAGQAWRGDCPVLPTPDPHSHTATPGARCTRPTQVNRVKNTRAQLETPTQQCPRGRTPPTGRKNMTLLRPTRHPPPPPARPTPLPRFAPRSRPPHGHGRRRHGRVQPPDQRHEVGQPPVLRLVIVRARVRHVPPVWVGALPPPPAAMAEPPPPPPPDELPADELPPALLLLPPPPPSTPPAPPPSGAPFPPPPPPPTRRRPTLSRRQTLQKRTASPRLRGA</sequence>
<gene>
    <name evidence="2" type="ORF">BU14_0359s0006</name>
</gene>
<dbReference type="AlphaFoldDB" id="A0A1X6NXH2"/>
<feature type="compositionally biased region" description="Pro residues" evidence="1">
    <location>
        <begin position="153"/>
        <end position="164"/>
    </location>
</feature>
<feature type="compositionally biased region" description="Pro residues" evidence="1">
    <location>
        <begin position="177"/>
        <end position="202"/>
    </location>
</feature>
<accession>A0A1X6NXH2</accession>